<comment type="similarity">
    <text evidence="2">Belongs to the Rab3-GAP catalytic subunit family.</text>
</comment>
<feature type="compositionally biased region" description="Basic and acidic residues" evidence="6">
    <location>
        <begin position="560"/>
        <end position="572"/>
    </location>
</feature>
<dbReference type="Proteomes" id="UP000835052">
    <property type="component" value="Unassembled WGS sequence"/>
</dbReference>
<dbReference type="InterPro" id="IPR045700">
    <property type="entry name" value="Rab3GAP1"/>
</dbReference>
<name>A0A8S1GXU6_9PELO</name>
<evidence type="ECO:0000259" key="7">
    <source>
        <dbReference type="Pfam" id="PF13890"/>
    </source>
</evidence>
<dbReference type="Pfam" id="PF13890">
    <property type="entry name" value="Rab3-GTPase_cat"/>
    <property type="match status" value="1"/>
</dbReference>
<keyword evidence="9" id="KW-1185">Reference proteome</keyword>
<reference evidence="8" key="1">
    <citation type="submission" date="2020-10" db="EMBL/GenBank/DDBJ databases">
        <authorList>
            <person name="Kikuchi T."/>
        </authorList>
    </citation>
    <scope>NUCLEOTIDE SEQUENCE</scope>
    <source>
        <strain evidence="8">NKZ352</strain>
    </source>
</reference>
<evidence type="ECO:0000256" key="5">
    <source>
        <dbReference type="ARBA" id="ARBA00022490"/>
    </source>
</evidence>
<sequence>MSNEASDSPEDGEVFEINDFTVITDLEEFAVSVDGLVTKWDLVGRRPIYPDTKEIVFERLKTELKYGDADKVMDAVYVFPKKENEETVKKHCFALRKNLENSKSDFKHNDYITKMFGCTEYVLLTPQGEENSTSEDDRNFVVSAIRSALHSIRCEVPFFVQFNGEERPLYFGFSSDGEISYQFQMLCLYQINKRHTNLSGLLSLFKDHLRCPPEIMDTDDIKISANFHYSFEEYNRGEIKVLDSETLLGPPIGFNKRHPLKVTVTAGWTNFREDALIENESHSDFDPIHATDWKLSTNFEINPGLLSAAMDDFAKRKKADKKSAKDQLRMVDSRAAEALGLLTGRDGIASLRIGEKSAPSDPISPDSHWPLPGTLVVAWLGMIFHGVEDSREIIDAELKEYYTEKHHVATGWQRNDAPRSPEEFLKRYGNSEPVPDMKSLFPELRLKAAPEDSISERLANAFAHARVSFPETHIDSQLWLAFTRRLRNYYDTNQSIGLSTDIDLSSSLLNQKLQLFEACIEAKKRRHLLLDSGHVDTNDAGTDEDDFFDANSDVGSEPSDPGKVEEKEEQRGPRPPVGRLHQLGKLCLIDNPEEKLYVPITQDRSPMTEDMLERHSQYLFSLSEEERVEAQLDPLRSDMSAFKAANPGAQLADFLRWHSNKDYDEETKTMSERMSTPGNSWIRCWESANPIPVVSQARLFNETKLAEEILTNFESIPMEKVCDLLRPVFFANAFRELCIAANDLNHDKLKSLGDKIKKATFSGHDDDYNDAVTAAEELDQRALCILQVKNKFYSSVPSTDLVKVPGEIDKLVRNCVENFFLKDDEDNGPLGLPFRPLTPIGRCVQKMMATYSNDSMATPEEREYVLHWSIPRPLLASDKMPHRMYASIGNNTKNIIATSVGSDVNFNIQPQM</sequence>
<dbReference type="AlphaFoldDB" id="A0A8S1GXU6"/>
<proteinExistence type="inferred from homology"/>
<dbReference type="PANTHER" id="PTHR21422:SF9">
    <property type="entry name" value="RAB3 GTPASE-ACTIVATING PROTEIN CATALYTIC SUBUNIT"/>
    <property type="match status" value="1"/>
</dbReference>
<gene>
    <name evidence="8" type="ORF">CAUJ_LOCUS4645</name>
</gene>
<evidence type="ECO:0000256" key="2">
    <source>
        <dbReference type="ARBA" id="ARBA00008856"/>
    </source>
</evidence>
<keyword evidence="5" id="KW-0963">Cytoplasm</keyword>
<evidence type="ECO:0000313" key="8">
    <source>
        <dbReference type="EMBL" id="CAD6188726.1"/>
    </source>
</evidence>
<dbReference type="EMBL" id="CAJGYM010000009">
    <property type="protein sequence ID" value="CAD6188726.1"/>
    <property type="molecule type" value="Genomic_DNA"/>
</dbReference>
<dbReference type="PANTHER" id="PTHR21422">
    <property type="entry name" value="RAB3 GTPASE-ACTIVATING PROTEIN CATALYTIC SUBUNIT"/>
    <property type="match status" value="1"/>
</dbReference>
<evidence type="ECO:0000256" key="1">
    <source>
        <dbReference type="ARBA" id="ARBA00004496"/>
    </source>
</evidence>
<dbReference type="InterPro" id="IPR026147">
    <property type="entry name" value="Rab3GAP1_conserved"/>
</dbReference>
<keyword evidence="4" id="KW-0343">GTPase activation</keyword>
<accession>A0A8S1GXU6</accession>
<evidence type="ECO:0000313" key="9">
    <source>
        <dbReference type="Proteomes" id="UP000835052"/>
    </source>
</evidence>
<evidence type="ECO:0000256" key="6">
    <source>
        <dbReference type="SAM" id="MobiDB-lite"/>
    </source>
</evidence>
<organism evidence="8 9">
    <name type="scientific">Caenorhabditis auriculariae</name>
    <dbReference type="NCBI Taxonomy" id="2777116"/>
    <lineage>
        <taxon>Eukaryota</taxon>
        <taxon>Metazoa</taxon>
        <taxon>Ecdysozoa</taxon>
        <taxon>Nematoda</taxon>
        <taxon>Chromadorea</taxon>
        <taxon>Rhabditida</taxon>
        <taxon>Rhabditina</taxon>
        <taxon>Rhabditomorpha</taxon>
        <taxon>Rhabditoidea</taxon>
        <taxon>Rhabditidae</taxon>
        <taxon>Peloderinae</taxon>
        <taxon>Caenorhabditis</taxon>
    </lineage>
</organism>
<dbReference type="OrthoDB" id="17346at2759"/>
<comment type="subcellular location">
    <subcellularLocation>
        <location evidence="1">Cytoplasm</location>
    </subcellularLocation>
</comment>
<feature type="region of interest" description="Disordered" evidence="6">
    <location>
        <begin position="539"/>
        <end position="580"/>
    </location>
</feature>
<comment type="caution">
    <text evidence="8">The sequence shown here is derived from an EMBL/GenBank/DDBJ whole genome shotgun (WGS) entry which is preliminary data.</text>
</comment>
<dbReference type="GO" id="GO:0005096">
    <property type="term" value="F:GTPase activator activity"/>
    <property type="evidence" value="ECO:0007669"/>
    <property type="project" value="UniProtKB-KW"/>
</dbReference>
<evidence type="ECO:0000256" key="3">
    <source>
        <dbReference type="ARBA" id="ARBA00015817"/>
    </source>
</evidence>
<feature type="domain" description="Rab3GAP catalytic subunit conserved" evidence="7">
    <location>
        <begin position="576"/>
        <end position="714"/>
    </location>
</feature>
<evidence type="ECO:0000256" key="4">
    <source>
        <dbReference type="ARBA" id="ARBA00022468"/>
    </source>
</evidence>
<dbReference type="GO" id="GO:0005737">
    <property type="term" value="C:cytoplasm"/>
    <property type="evidence" value="ECO:0007669"/>
    <property type="project" value="UniProtKB-SubCell"/>
</dbReference>
<protein>
    <recommendedName>
        <fullName evidence="3">Rab3 GTPase-activating protein catalytic subunit</fullName>
    </recommendedName>
</protein>